<keyword evidence="2" id="KW-1185">Reference proteome</keyword>
<evidence type="ECO:0000313" key="2">
    <source>
        <dbReference type="Proteomes" id="UP000319342"/>
    </source>
</evidence>
<organism evidence="1 2">
    <name type="scientific">Rohdeia mirabilis</name>
    <dbReference type="NCBI Taxonomy" id="2528008"/>
    <lineage>
        <taxon>Bacteria</taxon>
        <taxon>Pseudomonadati</taxon>
        <taxon>Planctomycetota</taxon>
        <taxon>Planctomycetia</taxon>
        <taxon>Planctomycetia incertae sedis</taxon>
        <taxon>Rohdeia</taxon>
    </lineage>
</organism>
<proteinExistence type="predicted"/>
<protein>
    <recommendedName>
        <fullName evidence="3">Nickel uptake substrate-specific transmembrane region</fullName>
    </recommendedName>
</protein>
<reference evidence="1 2" key="1">
    <citation type="submission" date="2019-02" db="EMBL/GenBank/DDBJ databases">
        <title>Deep-cultivation of Planctomycetes and their phenomic and genomic characterization uncovers novel biology.</title>
        <authorList>
            <person name="Wiegand S."/>
            <person name="Jogler M."/>
            <person name="Boedeker C."/>
            <person name="Pinto D."/>
            <person name="Vollmers J."/>
            <person name="Rivas-Marin E."/>
            <person name="Kohn T."/>
            <person name="Peeters S.H."/>
            <person name="Heuer A."/>
            <person name="Rast P."/>
            <person name="Oberbeckmann S."/>
            <person name="Bunk B."/>
            <person name="Jeske O."/>
            <person name="Meyerdierks A."/>
            <person name="Storesund J.E."/>
            <person name="Kallscheuer N."/>
            <person name="Luecker S."/>
            <person name="Lage O.M."/>
            <person name="Pohl T."/>
            <person name="Merkel B.J."/>
            <person name="Hornburger P."/>
            <person name="Mueller R.-W."/>
            <person name="Bruemmer F."/>
            <person name="Labrenz M."/>
            <person name="Spormann A.M."/>
            <person name="Op den Camp H."/>
            <person name="Overmann J."/>
            <person name="Amann R."/>
            <person name="Jetten M.S.M."/>
            <person name="Mascher T."/>
            <person name="Medema M.H."/>
            <person name="Devos D.P."/>
            <person name="Kaster A.-K."/>
            <person name="Ovreas L."/>
            <person name="Rohde M."/>
            <person name="Galperin M.Y."/>
            <person name="Jogler C."/>
        </authorList>
    </citation>
    <scope>NUCLEOTIDE SEQUENCE [LARGE SCALE GENOMIC DNA]</scope>
    <source>
        <strain evidence="1 2">Pla163</strain>
    </source>
</reference>
<accession>A0A518CWH3</accession>
<evidence type="ECO:0000313" key="1">
    <source>
        <dbReference type="EMBL" id="QDU83548.1"/>
    </source>
</evidence>
<dbReference type="Proteomes" id="UP000319342">
    <property type="component" value="Chromosome"/>
</dbReference>
<name>A0A518CWH3_9BACT</name>
<sequence length="894" mass="95429">MRPPSQTRVRLALAFLFTVALVAIWIVLAEPWVGGQHARPPQLAVDPSHAPLDEPDEARLIDRERGAVGTRTELQLPELAASATTDSEGPPTVASVAEGIVVRCIDAATGASLEHAPNGGLRLFRSTLAEVDGRQIRRHAQPVAATRDHGVEILPDAAGRFVVERPFVETWFAAVTDDRHGWSLVEMPMYDREVVVELRRQELLHVDVVGPNGEPVGGVHVSLSLTFWTESGARGSAGTGLSGVTGGDDGRVTIDVARLADSEYLPRATEVVAKAYVRMVEDAIATYSIGAPPIEPLVIRLPAFGRVVVEQELDGVVRPLGQRVELESVEGRAIRGVASAHAGRAVFEVVEVGHRFQVAVTLPGDGFGYHEFGEPFDGPREHGEEVVVRAGAIGEVVIARLVDEASEPLAEAEVRTLFSGGVSNGTTTDELGFAYFKVPHLEQVFDGDRFTVVFEDVDRRDGPLRRGEGSVVIPGGARRDASVRGVHDLGDVVMRVPPPLVSGIVVDSAGRAVPGVVVGARGTVAGRSRSIARAASGADGRFQLPESVRFDVRTDVGDLVLTAGSASVVMESPMTFEIGSEVTVTVVRRGRVEGRVAVDDLGRLFDARIVAKPSSGARQWGTVEALADQSSDRFGEFALTLPPGRWDLELWATVERSDDFRSRGFGTGTSGIQGYDVLIDTLEGLSVGPDAHLRPDALDPWLGLASTGTCAVRDANGEPVRSGVAMLIQDGRAVGRIPVRRGAFDLRGTLRPVDAWIEVDDHAAQFVSDVVGGSVVVLEPAPTLEVSFDLPASGLPDGHSIEATATLDVPFEGDTRRSAQPERDDYPTGPLRFAKLSWTGVWTIQLHVRDARRLRTPIGEPMAVDVSGGAEIQRARIVLHEGDLAAALAALEES</sequence>
<dbReference type="AlphaFoldDB" id="A0A518CWH3"/>
<dbReference type="RefSeq" id="WP_419186268.1">
    <property type="nucleotide sequence ID" value="NZ_CP036290.1"/>
</dbReference>
<dbReference type="EMBL" id="CP036290">
    <property type="protein sequence ID" value="QDU83548.1"/>
    <property type="molecule type" value="Genomic_DNA"/>
</dbReference>
<gene>
    <name evidence="1" type="ORF">Pla163_06470</name>
</gene>
<evidence type="ECO:0008006" key="3">
    <source>
        <dbReference type="Google" id="ProtNLM"/>
    </source>
</evidence>